<protein>
    <submittedName>
        <fullName evidence="2 4">Uncharacterized protein</fullName>
    </submittedName>
</protein>
<proteinExistence type="predicted"/>
<reference evidence="2 3" key="1">
    <citation type="submission" date="2018-11" db="EMBL/GenBank/DDBJ databases">
        <authorList>
            <consortium name="Pathogen Informatics"/>
        </authorList>
    </citation>
    <scope>NUCLEOTIDE SEQUENCE [LARGE SCALE GENOMIC DNA]</scope>
</reference>
<keyword evidence="3" id="KW-1185">Reference proteome</keyword>
<accession>A0A183FPY3</accession>
<dbReference type="WBParaSite" id="HPBE_0000972801-mRNA-1">
    <property type="protein sequence ID" value="HPBE_0000972801-mRNA-1"/>
    <property type="gene ID" value="HPBE_0000972801"/>
</dbReference>
<organism evidence="3 4">
    <name type="scientific">Heligmosomoides polygyrus</name>
    <name type="common">Parasitic roundworm</name>
    <dbReference type="NCBI Taxonomy" id="6339"/>
    <lineage>
        <taxon>Eukaryota</taxon>
        <taxon>Metazoa</taxon>
        <taxon>Ecdysozoa</taxon>
        <taxon>Nematoda</taxon>
        <taxon>Chromadorea</taxon>
        <taxon>Rhabditida</taxon>
        <taxon>Rhabditina</taxon>
        <taxon>Rhabditomorpha</taxon>
        <taxon>Strongyloidea</taxon>
        <taxon>Heligmosomidae</taxon>
        <taxon>Heligmosomoides</taxon>
    </lineage>
</organism>
<dbReference type="EMBL" id="UZAH01026527">
    <property type="protein sequence ID" value="VDO81978.1"/>
    <property type="molecule type" value="Genomic_DNA"/>
</dbReference>
<feature type="compositionally biased region" description="Polar residues" evidence="1">
    <location>
        <begin position="52"/>
        <end position="65"/>
    </location>
</feature>
<dbReference type="AlphaFoldDB" id="A0A183FPY3"/>
<sequence length="79" mass="8329">MRIEIEILNTLRTPAFLQLSLSSSLSSSTTSVHSMASKNGIQPLVGDPPRSPSASDGSDELTTSVEMAVATESPRFGHV</sequence>
<dbReference type="Proteomes" id="UP000050761">
    <property type="component" value="Unassembled WGS sequence"/>
</dbReference>
<evidence type="ECO:0000256" key="1">
    <source>
        <dbReference type="SAM" id="MobiDB-lite"/>
    </source>
</evidence>
<feature type="region of interest" description="Disordered" evidence="1">
    <location>
        <begin position="28"/>
        <end position="79"/>
    </location>
</feature>
<reference evidence="4" key="2">
    <citation type="submission" date="2019-09" db="UniProtKB">
        <authorList>
            <consortium name="WormBaseParasite"/>
        </authorList>
    </citation>
    <scope>IDENTIFICATION</scope>
</reference>
<evidence type="ECO:0000313" key="3">
    <source>
        <dbReference type="Proteomes" id="UP000050761"/>
    </source>
</evidence>
<accession>A0A3P8C0I1</accession>
<gene>
    <name evidence="2" type="ORF">HPBE_LOCUS9729</name>
</gene>
<evidence type="ECO:0000313" key="2">
    <source>
        <dbReference type="EMBL" id="VDO81978.1"/>
    </source>
</evidence>
<name>A0A183FPY3_HELPZ</name>
<evidence type="ECO:0000313" key="4">
    <source>
        <dbReference type="WBParaSite" id="HPBE_0000972801-mRNA-1"/>
    </source>
</evidence>